<dbReference type="InterPro" id="IPR050859">
    <property type="entry name" value="Class-I_PLP-dep_aminotransf"/>
</dbReference>
<sequence length="406" mass="44308">MTAMDAHNAASTPPLSRRTERVAGSLIREILKVTQRLEVISFAGGLPADDLMPKLDFAALHGDPRQYGASEGEQPLREAVAARLAGLGLACDAEQVLITSGSQQGIDLVGKLFIDEGSPVLLEAPSYLAAIQAFRVYGAEFHGLRLSEDGIDPEALRQAIARRRPAFVYLIPTFQNPTGYCYSEANRRAVAAVLDEAGVPLVEDDPYRDLAYGPAERTPICAYLRRAPWVYLGSFSKITAPGLRIGYLAASPALFPWLLRLKQASDLHSNRISQAWLARFLEGEAFERHLANLAGVYAERRDTMQASLQRHFSGLAQWRLPDGGLFFWLRLSGECDTLAALQIALASNIAFMPGDPFFPLAEQRYPALRLNFSHAAPADIERGVARLAQVLGECIEPGRLTPGLAA</sequence>
<dbReference type="FunFam" id="3.40.640.10:FF:000053">
    <property type="entry name" value="Aminotransferase, class I"/>
    <property type="match status" value="1"/>
</dbReference>
<name>A0A8D4VNY5_9GAMM</name>
<dbReference type="GO" id="GO:0030170">
    <property type="term" value="F:pyridoxal phosphate binding"/>
    <property type="evidence" value="ECO:0007669"/>
    <property type="project" value="InterPro"/>
</dbReference>
<keyword evidence="6" id="KW-0663">Pyridoxal phosphate</keyword>
<keyword evidence="9" id="KW-1185">Reference proteome</keyword>
<dbReference type="EMBL" id="AP019782">
    <property type="protein sequence ID" value="BBL70547.1"/>
    <property type="molecule type" value="Genomic_DNA"/>
</dbReference>
<proteinExistence type="inferred from homology"/>
<evidence type="ECO:0000256" key="3">
    <source>
        <dbReference type="ARBA" id="ARBA00011738"/>
    </source>
</evidence>
<dbReference type="AlphaFoldDB" id="A0A8D4VNY5"/>
<dbReference type="GO" id="GO:0008483">
    <property type="term" value="F:transaminase activity"/>
    <property type="evidence" value="ECO:0007669"/>
    <property type="project" value="UniProtKB-KW"/>
</dbReference>
<evidence type="ECO:0000313" key="9">
    <source>
        <dbReference type="Proteomes" id="UP000824988"/>
    </source>
</evidence>
<dbReference type="GO" id="GO:1901605">
    <property type="term" value="P:alpha-amino acid metabolic process"/>
    <property type="evidence" value="ECO:0007669"/>
    <property type="project" value="TreeGrafter"/>
</dbReference>
<comment type="similarity">
    <text evidence="2">Belongs to the class-I pyridoxal-phosphate-dependent aminotransferase family.</text>
</comment>
<keyword evidence="4 8" id="KW-0032">Aminotransferase</keyword>
<dbReference type="Proteomes" id="UP000824988">
    <property type="component" value="Chromosome"/>
</dbReference>
<dbReference type="Pfam" id="PF00155">
    <property type="entry name" value="Aminotran_1_2"/>
    <property type="match status" value="1"/>
</dbReference>
<comment type="subunit">
    <text evidence="3">Homodimer.</text>
</comment>
<accession>A0A8D4VNY5</accession>
<protein>
    <submittedName>
        <fullName evidence="8">Aminotransferase</fullName>
    </submittedName>
</protein>
<dbReference type="PANTHER" id="PTHR42790">
    <property type="entry name" value="AMINOTRANSFERASE"/>
    <property type="match status" value="1"/>
</dbReference>
<evidence type="ECO:0000256" key="2">
    <source>
        <dbReference type="ARBA" id="ARBA00007441"/>
    </source>
</evidence>
<dbReference type="InterPro" id="IPR004839">
    <property type="entry name" value="Aminotransferase_I/II_large"/>
</dbReference>
<evidence type="ECO:0000259" key="7">
    <source>
        <dbReference type="Pfam" id="PF00155"/>
    </source>
</evidence>
<feature type="domain" description="Aminotransferase class I/classII large" evidence="7">
    <location>
        <begin position="58"/>
        <end position="387"/>
    </location>
</feature>
<gene>
    <name evidence="8" type="ORF">MoryE10_11530</name>
</gene>
<evidence type="ECO:0000313" key="8">
    <source>
        <dbReference type="EMBL" id="BBL70547.1"/>
    </source>
</evidence>
<evidence type="ECO:0000256" key="1">
    <source>
        <dbReference type="ARBA" id="ARBA00001933"/>
    </source>
</evidence>
<organism evidence="8 9">
    <name type="scientific">Methylogaea oryzae</name>
    <dbReference type="NCBI Taxonomy" id="1295382"/>
    <lineage>
        <taxon>Bacteria</taxon>
        <taxon>Pseudomonadati</taxon>
        <taxon>Pseudomonadota</taxon>
        <taxon>Gammaproteobacteria</taxon>
        <taxon>Methylococcales</taxon>
        <taxon>Methylococcaceae</taxon>
        <taxon>Methylogaea</taxon>
    </lineage>
</organism>
<evidence type="ECO:0000256" key="6">
    <source>
        <dbReference type="ARBA" id="ARBA00022898"/>
    </source>
</evidence>
<reference evidence="8" key="1">
    <citation type="submission" date="2019-06" db="EMBL/GenBank/DDBJ databases">
        <title>Complete genome sequence of Methylogaea oryzae strain JCM16910.</title>
        <authorList>
            <person name="Asakawa S."/>
        </authorList>
    </citation>
    <scope>NUCLEOTIDE SEQUENCE</scope>
    <source>
        <strain evidence="8">E10</strain>
    </source>
</reference>
<evidence type="ECO:0000256" key="4">
    <source>
        <dbReference type="ARBA" id="ARBA00022576"/>
    </source>
</evidence>
<evidence type="ECO:0000256" key="5">
    <source>
        <dbReference type="ARBA" id="ARBA00022679"/>
    </source>
</evidence>
<dbReference type="KEGG" id="moz:MoryE10_11530"/>
<dbReference type="PANTHER" id="PTHR42790:SF19">
    <property type="entry name" value="KYNURENINE_ALPHA-AMINOADIPATE AMINOTRANSFERASE, MITOCHONDRIAL"/>
    <property type="match status" value="1"/>
</dbReference>
<keyword evidence="5" id="KW-0808">Transferase</keyword>
<dbReference type="CDD" id="cd00609">
    <property type="entry name" value="AAT_like"/>
    <property type="match status" value="1"/>
</dbReference>
<comment type="cofactor">
    <cofactor evidence="1">
        <name>pyridoxal 5'-phosphate</name>
        <dbReference type="ChEBI" id="CHEBI:597326"/>
    </cofactor>
</comment>